<keyword evidence="1" id="KW-1133">Transmembrane helix</keyword>
<evidence type="ECO:0000313" key="3">
    <source>
        <dbReference type="Proteomes" id="UP000291259"/>
    </source>
</evidence>
<reference evidence="2 3" key="1">
    <citation type="submission" date="2019-01" db="EMBL/GenBank/DDBJ databases">
        <title>Genome sequencing of strain FW100M-8.</title>
        <authorList>
            <person name="Heo J."/>
            <person name="Kim S.-J."/>
            <person name="Kim J.-S."/>
            <person name="Hong S.-B."/>
            <person name="Kwon S.-W."/>
        </authorList>
    </citation>
    <scope>NUCLEOTIDE SEQUENCE [LARGE SCALE GENOMIC DNA]</scope>
    <source>
        <strain evidence="2 3">FW100M-8</strain>
    </source>
</reference>
<name>A0A4P6FDM3_9MICO</name>
<keyword evidence="1" id="KW-0472">Membrane</keyword>
<dbReference type="EMBL" id="CP035491">
    <property type="protein sequence ID" value="QAY73093.1"/>
    <property type="molecule type" value="Genomic_DNA"/>
</dbReference>
<evidence type="ECO:0000313" key="2">
    <source>
        <dbReference type="EMBL" id="QAY73093.1"/>
    </source>
</evidence>
<proteinExistence type="predicted"/>
<feature type="transmembrane region" description="Helical" evidence="1">
    <location>
        <begin position="20"/>
        <end position="44"/>
    </location>
</feature>
<organism evidence="2 3">
    <name type="scientific">Agromyces protaetiae</name>
    <dbReference type="NCBI Taxonomy" id="2509455"/>
    <lineage>
        <taxon>Bacteria</taxon>
        <taxon>Bacillati</taxon>
        <taxon>Actinomycetota</taxon>
        <taxon>Actinomycetes</taxon>
        <taxon>Micrococcales</taxon>
        <taxon>Microbacteriaceae</taxon>
        <taxon>Agromyces</taxon>
    </lineage>
</organism>
<keyword evidence="1" id="KW-0812">Transmembrane</keyword>
<sequence length="207" mass="21311">MSLTAVSPSRRAVGLLEKAVLGFIAGAAGAIGIVSLVFLVLRIVELATGAETTLVGAFLNQPVTTAFDSPSVVSASTNTMDVTLRDAPDSVRAWLIGADMARSLSSIGICAVVAWLCLRLFVGKPFVRTVTWGIGIVAILVLLSGMAAPLFDGIAKAQAAIALDLDELAPFLVAIDPAPIGWAFALIVVAGAFEIGGRLQHDSEGLV</sequence>
<evidence type="ECO:0008006" key="4">
    <source>
        <dbReference type="Google" id="ProtNLM"/>
    </source>
</evidence>
<gene>
    <name evidence="2" type="ORF">ET445_06760</name>
</gene>
<feature type="transmembrane region" description="Helical" evidence="1">
    <location>
        <begin position="129"/>
        <end position="151"/>
    </location>
</feature>
<accession>A0A4P6FDM3</accession>
<dbReference type="AlphaFoldDB" id="A0A4P6FDM3"/>
<feature type="transmembrane region" description="Helical" evidence="1">
    <location>
        <begin position="104"/>
        <end position="122"/>
    </location>
</feature>
<protein>
    <recommendedName>
        <fullName evidence="4">DUF2975 domain-containing protein</fullName>
    </recommendedName>
</protein>
<feature type="transmembrane region" description="Helical" evidence="1">
    <location>
        <begin position="171"/>
        <end position="193"/>
    </location>
</feature>
<keyword evidence="3" id="KW-1185">Reference proteome</keyword>
<dbReference type="KEGG" id="agf:ET445_06760"/>
<dbReference type="Proteomes" id="UP000291259">
    <property type="component" value="Chromosome"/>
</dbReference>
<dbReference type="RefSeq" id="WP_129190013.1">
    <property type="nucleotide sequence ID" value="NZ_CP035491.1"/>
</dbReference>
<evidence type="ECO:0000256" key="1">
    <source>
        <dbReference type="SAM" id="Phobius"/>
    </source>
</evidence>
<dbReference type="OrthoDB" id="5148898at2"/>